<keyword evidence="3 5" id="KW-0347">Helicase</keyword>
<evidence type="ECO:0000256" key="3">
    <source>
        <dbReference type="ARBA" id="ARBA00022806"/>
    </source>
</evidence>
<sequence length="764" mass="89452">MAINKEQFEMEKESLDNTMSWLEKEIVYLEDSEENIDKKVLQLKKESKGKYNIELQSFLKIQGNLKDKVINYKESKDKPYFAKIDFKEKLRDEESFYIGKIGLTDEREKEERVIDWRAPIADLYYSGTEGEASYQGPYGEISGELLLKRKFLIKESELIDVFDEGKDQIILRSLNSGEEGEELEDEFLRIALEESSNTKLKDIVATIQKEQNDIIRSEKNKVIIVQGSAGSGKTTIALHRLAYLLYKYKNKIEPEEVLVLAPNKLFLNYISEVLPNLGGGDVPQRTFEDWAMEILKIKMKLYNKDQKLSYIIENSQEDDIKHIVNGSKLKGSILFKTILDRYIKYVEFSGISYENISVGDYVIFSRKEIKELIVKNLKYLPLQKRVEELKRYFNAQLKNRLDKIINGIEKEYDYLLKSIRNSDEEELIKREKLVSLYDEKDEKIDNIKKDSKKALKNFFSNLGKIDVLGLYYNLFEDEDLYLMMTDELIPKALWDYLRDELKNNIDNKILDRDDLASLLYLKLKLQGNDYPLYKYMVVDEGQDYSKFEVFVLNSSVVNDAFTIVGDVGQSIYYYRGINRWDGLIKDVYKGEGEYIPLSQSYRSTIEIVNFANRVLTKQENFLKPAKPVLRHGMEPAMIKYNEDLELVKILNEISKEVKDNNKKTIALIGKDMKECKEIQEKLVKNKIKGWKLIKEDKGQMEEEKIIIPSYMTKGLEFDCAIVYNCNKNNYSDNELDKKLLYVVLTRALHMEYVLYKDEISELLL</sequence>
<comment type="caution">
    <text evidence="8">The sequence shown here is derived from an EMBL/GenBank/DDBJ whole genome shotgun (WGS) entry which is preliminary data.</text>
</comment>
<name>A0ABS6EDR4_9CLOT</name>
<dbReference type="EMBL" id="JAHLQF010000001">
    <property type="protein sequence ID" value="MBU5483349.1"/>
    <property type="molecule type" value="Genomic_DNA"/>
</dbReference>
<proteinExistence type="predicted"/>
<accession>A0ABS6EDR4</accession>
<dbReference type="InterPro" id="IPR048228">
    <property type="entry name" value="HelD_bacillota"/>
</dbReference>
<evidence type="ECO:0000259" key="7">
    <source>
        <dbReference type="PROSITE" id="PS51198"/>
    </source>
</evidence>
<keyword evidence="6" id="KW-0175">Coiled coil</keyword>
<dbReference type="Proteomes" id="UP000726170">
    <property type="component" value="Unassembled WGS sequence"/>
</dbReference>
<dbReference type="PROSITE" id="PS51198">
    <property type="entry name" value="UVRD_HELICASE_ATP_BIND"/>
    <property type="match status" value="1"/>
</dbReference>
<dbReference type="PANTHER" id="PTHR11070:SF17">
    <property type="entry name" value="DNA HELICASE IV"/>
    <property type="match status" value="1"/>
</dbReference>
<dbReference type="Pfam" id="PF00580">
    <property type="entry name" value="UvrD-helicase"/>
    <property type="match status" value="1"/>
</dbReference>
<organism evidence="8 9">
    <name type="scientific">Clostridium mobile</name>
    <dbReference type="NCBI Taxonomy" id="2841512"/>
    <lineage>
        <taxon>Bacteria</taxon>
        <taxon>Bacillati</taxon>
        <taxon>Bacillota</taxon>
        <taxon>Clostridia</taxon>
        <taxon>Eubacteriales</taxon>
        <taxon>Clostridiaceae</taxon>
        <taxon>Clostridium</taxon>
    </lineage>
</organism>
<feature type="domain" description="UvrD-like helicase ATP-binding" evidence="7">
    <location>
        <begin position="206"/>
        <end position="604"/>
    </location>
</feature>
<keyword evidence="9" id="KW-1185">Reference proteome</keyword>
<evidence type="ECO:0000256" key="1">
    <source>
        <dbReference type="ARBA" id="ARBA00022741"/>
    </source>
</evidence>
<dbReference type="InterPro" id="IPR014016">
    <property type="entry name" value="UvrD-like_ATP-bd"/>
</dbReference>
<keyword evidence="4 5" id="KW-0067">ATP-binding</keyword>
<evidence type="ECO:0000313" key="9">
    <source>
        <dbReference type="Proteomes" id="UP000726170"/>
    </source>
</evidence>
<keyword evidence="1 5" id="KW-0547">Nucleotide-binding</keyword>
<dbReference type="PANTHER" id="PTHR11070">
    <property type="entry name" value="UVRD / RECB / PCRA DNA HELICASE FAMILY MEMBER"/>
    <property type="match status" value="1"/>
</dbReference>
<evidence type="ECO:0000313" key="8">
    <source>
        <dbReference type="EMBL" id="MBU5483349.1"/>
    </source>
</evidence>
<keyword evidence="2 5" id="KW-0378">Hydrolase</keyword>
<gene>
    <name evidence="8" type="ORF">KQI86_03350</name>
</gene>
<dbReference type="RefSeq" id="WP_216437733.1">
    <property type="nucleotide sequence ID" value="NZ_JAHLQF010000001.1"/>
</dbReference>
<evidence type="ECO:0000256" key="2">
    <source>
        <dbReference type="ARBA" id="ARBA00022801"/>
    </source>
</evidence>
<evidence type="ECO:0000256" key="6">
    <source>
        <dbReference type="SAM" id="Coils"/>
    </source>
</evidence>
<evidence type="ECO:0000256" key="4">
    <source>
        <dbReference type="ARBA" id="ARBA00022840"/>
    </source>
</evidence>
<protein>
    <submittedName>
        <fullName evidence="8">AAA family ATPase</fullName>
    </submittedName>
</protein>
<dbReference type="InterPro" id="IPR000212">
    <property type="entry name" value="DNA_helicase_UvrD/REP"/>
</dbReference>
<feature type="coiled-coil region" evidence="6">
    <location>
        <begin position="430"/>
        <end position="457"/>
    </location>
</feature>
<feature type="binding site" evidence="5">
    <location>
        <begin position="227"/>
        <end position="234"/>
    </location>
    <ligand>
        <name>ATP</name>
        <dbReference type="ChEBI" id="CHEBI:30616"/>
    </ligand>
</feature>
<evidence type="ECO:0000256" key="5">
    <source>
        <dbReference type="PROSITE-ProRule" id="PRU00560"/>
    </source>
</evidence>
<dbReference type="NCBIfam" id="NF041464">
    <property type="entry name" value="HelD_BACSU"/>
    <property type="match status" value="1"/>
</dbReference>
<reference evidence="8 9" key="1">
    <citation type="submission" date="2021-06" db="EMBL/GenBank/DDBJ databases">
        <authorList>
            <person name="Sun Q."/>
            <person name="Li D."/>
        </authorList>
    </citation>
    <scope>NUCLEOTIDE SEQUENCE [LARGE SCALE GENOMIC DNA]</scope>
    <source>
        <strain evidence="8 9">MSJ-11</strain>
    </source>
</reference>